<dbReference type="EMBL" id="JAAAPK010000011">
    <property type="protein sequence ID" value="NBC44825.1"/>
    <property type="molecule type" value="Genomic_DNA"/>
</dbReference>
<protein>
    <submittedName>
        <fullName evidence="1">Uncharacterized protein</fullName>
    </submittedName>
</protein>
<accession>A0A7X4YG56</accession>
<dbReference type="RefSeq" id="WP_139915914.1">
    <property type="nucleotide sequence ID" value="NZ_CBCSLE010000011.1"/>
</dbReference>
<reference evidence="1 2" key="1">
    <citation type="submission" date="2020-01" db="EMBL/GenBank/DDBJ databases">
        <title>The draft genome sequence of Corallococcus exiguus DSM 14696.</title>
        <authorList>
            <person name="Zhang X."/>
            <person name="Zhu H."/>
        </authorList>
    </citation>
    <scope>NUCLEOTIDE SEQUENCE [LARGE SCALE GENOMIC DNA]</scope>
    <source>
        <strain evidence="1 2">DSM 14696</strain>
    </source>
</reference>
<gene>
    <name evidence="1" type="ORF">GTZ93_34010</name>
</gene>
<dbReference type="AlphaFoldDB" id="A0A7X4YG56"/>
<evidence type="ECO:0000313" key="1">
    <source>
        <dbReference type="EMBL" id="NBC44825.1"/>
    </source>
</evidence>
<dbReference type="Proteomes" id="UP000537825">
    <property type="component" value="Unassembled WGS sequence"/>
</dbReference>
<organism evidence="1 2">
    <name type="scientific">Corallococcus exiguus</name>
    <dbReference type="NCBI Taxonomy" id="83462"/>
    <lineage>
        <taxon>Bacteria</taxon>
        <taxon>Pseudomonadati</taxon>
        <taxon>Myxococcota</taxon>
        <taxon>Myxococcia</taxon>
        <taxon>Myxococcales</taxon>
        <taxon>Cystobacterineae</taxon>
        <taxon>Myxococcaceae</taxon>
        <taxon>Corallococcus</taxon>
    </lineage>
</organism>
<keyword evidence="2" id="KW-1185">Reference proteome</keyword>
<proteinExistence type="predicted"/>
<evidence type="ECO:0000313" key="2">
    <source>
        <dbReference type="Proteomes" id="UP000537825"/>
    </source>
</evidence>
<name>A0A7X4YG56_9BACT</name>
<sequence length="67" mass="7691">MRLSEWTRFVAGLVHEHWTAGETWPVLQHVEQAPSWREDVAAACDLVPRSCDEAVRVMRATLALCWD</sequence>
<comment type="caution">
    <text evidence="1">The sequence shown here is derived from an EMBL/GenBank/DDBJ whole genome shotgun (WGS) entry which is preliminary data.</text>
</comment>